<keyword evidence="1" id="KW-0472">Membrane</keyword>
<organism evidence="2 3">
    <name type="scientific">Schizopora paradoxa</name>
    <dbReference type="NCBI Taxonomy" id="27342"/>
    <lineage>
        <taxon>Eukaryota</taxon>
        <taxon>Fungi</taxon>
        <taxon>Dikarya</taxon>
        <taxon>Basidiomycota</taxon>
        <taxon>Agaricomycotina</taxon>
        <taxon>Agaricomycetes</taxon>
        <taxon>Hymenochaetales</taxon>
        <taxon>Schizoporaceae</taxon>
        <taxon>Schizopora</taxon>
    </lineage>
</organism>
<evidence type="ECO:0000256" key="1">
    <source>
        <dbReference type="SAM" id="Phobius"/>
    </source>
</evidence>
<name>A0A0H2RU47_9AGAM</name>
<keyword evidence="1" id="KW-1133">Transmembrane helix</keyword>
<protein>
    <submittedName>
        <fullName evidence="2">Uncharacterized protein</fullName>
    </submittedName>
</protein>
<evidence type="ECO:0000313" key="2">
    <source>
        <dbReference type="EMBL" id="KLO12943.1"/>
    </source>
</evidence>
<gene>
    <name evidence="2" type="ORF">SCHPADRAFT_904671</name>
</gene>
<dbReference type="Proteomes" id="UP000053477">
    <property type="component" value="Unassembled WGS sequence"/>
</dbReference>
<keyword evidence="3" id="KW-1185">Reference proteome</keyword>
<evidence type="ECO:0000313" key="3">
    <source>
        <dbReference type="Proteomes" id="UP000053477"/>
    </source>
</evidence>
<reference evidence="2 3" key="1">
    <citation type="submission" date="2015-04" db="EMBL/GenBank/DDBJ databases">
        <title>Complete genome sequence of Schizopora paradoxa KUC8140, a cosmopolitan wood degrader in East Asia.</title>
        <authorList>
            <consortium name="DOE Joint Genome Institute"/>
            <person name="Min B."/>
            <person name="Park H."/>
            <person name="Jang Y."/>
            <person name="Kim J.-J."/>
            <person name="Kim K.H."/>
            <person name="Pangilinan J."/>
            <person name="Lipzen A."/>
            <person name="Riley R."/>
            <person name="Grigoriev I.V."/>
            <person name="Spatafora J.W."/>
            <person name="Choi I.-G."/>
        </authorList>
    </citation>
    <scope>NUCLEOTIDE SEQUENCE [LARGE SCALE GENOMIC DNA]</scope>
    <source>
        <strain evidence="2 3">KUC8140</strain>
    </source>
</reference>
<keyword evidence="1" id="KW-0812">Transmembrane</keyword>
<proteinExistence type="predicted"/>
<dbReference type="AlphaFoldDB" id="A0A0H2RU47"/>
<accession>A0A0H2RU47</accession>
<feature type="transmembrane region" description="Helical" evidence="1">
    <location>
        <begin position="48"/>
        <end position="66"/>
    </location>
</feature>
<sequence length="76" mass="8915">MADHYSLDVVAAWGYGRLTRTPSRWIVRMRTCAATEYDVSQRLNTYCGTVRVFFLTSSAFIMFWNFEGGFRHCRSF</sequence>
<dbReference type="EMBL" id="KQ085968">
    <property type="protein sequence ID" value="KLO12943.1"/>
    <property type="molecule type" value="Genomic_DNA"/>
</dbReference>
<dbReference type="InParanoid" id="A0A0H2RU47"/>